<dbReference type="Proteomes" id="UP000250235">
    <property type="component" value="Unassembled WGS sequence"/>
</dbReference>
<reference evidence="1 2" key="1">
    <citation type="journal article" date="2015" name="Proc. Natl. Acad. Sci. U.S.A.">
        <title>The resurrection genome of Boea hygrometrica: A blueprint for survival of dehydration.</title>
        <authorList>
            <person name="Xiao L."/>
            <person name="Yang G."/>
            <person name="Zhang L."/>
            <person name="Yang X."/>
            <person name="Zhao S."/>
            <person name="Ji Z."/>
            <person name="Zhou Q."/>
            <person name="Hu M."/>
            <person name="Wang Y."/>
            <person name="Chen M."/>
            <person name="Xu Y."/>
            <person name="Jin H."/>
            <person name="Xiao X."/>
            <person name="Hu G."/>
            <person name="Bao F."/>
            <person name="Hu Y."/>
            <person name="Wan P."/>
            <person name="Li L."/>
            <person name="Deng X."/>
            <person name="Kuang T."/>
            <person name="Xiang C."/>
            <person name="Zhu J.K."/>
            <person name="Oliver M.J."/>
            <person name="He Y."/>
        </authorList>
    </citation>
    <scope>NUCLEOTIDE SEQUENCE [LARGE SCALE GENOMIC DNA]</scope>
    <source>
        <strain evidence="2">cv. XS01</strain>
    </source>
</reference>
<organism evidence="1 2">
    <name type="scientific">Dorcoceras hygrometricum</name>
    <dbReference type="NCBI Taxonomy" id="472368"/>
    <lineage>
        <taxon>Eukaryota</taxon>
        <taxon>Viridiplantae</taxon>
        <taxon>Streptophyta</taxon>
        <taxon>Embryophyta</taxon>
        <taxon>Tracheophyta</taxon>
        <taxon>Spermatophyta</taxon>
        <taxon>Magnoliopsida</taxon>
        <taxon>eudicotyledons</taxon>
        <taxon>Gunneridae</taxon>
        <taxon>Pentapetalae</taxon>
        <taxon>asterids</taxon>
        <taxon>lamiids</taxon>
        <taxon>Lamiales</taxon>
        <taxon>Gesneriaceae</taxon>
        <taxon>Didymocarpoideae</taxon>
        <taxon>Trichosporeae</taxon>
        <taxon>Loxocarpinae</taxon>
        <taxon>Dorcoceras</taxon>
    </lineage>
</organism>
<sequence length="123" mass="13515">MGTANTSRRPSGTSRAARCAPVAWLLRAHHGTHHSARRECITLFTTPMCAPSLHPSPPLRARRPPHMHASRTLSAMWAPFGIHHQCDGAVAVRWRCVTYGFARAALRVFGPILAVASFPTDRN</sequence>
<protein>
    <submittedName>
        <fullName evidence="1">Uncharacterized protein</fullName>
    </submittedName>
</protein>
<dbReference type="EMBL" id="KQ995730">
    <property type="protein sequence ID" value="KZV46029.1"/>
    <property type="molecule type" value="Genomic_DNA"/>
</dbReference>
<evidence type="ECO:0000313" key="2">
    <source>
        <dbReference type="Proteomes" id="UP000250235"/>
    </source>
</evidence>
<name>A0A2Z7CMT8_9LAMI</name>
<gene>
    <name evidence="1" type="ORF">F511_11345</name>
</gene>
<keyword evidence="2" id="KW-1185">Reference proteome</keyword>
<accession>A0A2Z7CMT8</accession>
<proteinExistence type="predicted"/>
<evidence type="ECO:0000313" key="1">
    <source>
        <dbReference type="EMBL" id="KZV46029.1"/>
    </source>
</evidence>
<dbReference type="AlphaFoldDB" id="A0A2Z7CMT8"/>